<keyword evidence="3" id="KW-1185">Reference proteome</keyword>
<evidence type="ECO:0000313" key="2">
    <source>
        <dbReference type="EMBL" id="ALC43497.1"/>
    </source>
</evidence>
<sequence length="238" mass="26642">MHCSTLVLLALCCLGVGLATAAATPGSAAPAAPANNLYLELKTFLRQVPKKQIQHLARAYLLNDVPFQAVIRELNSLASYRLRQQLLNQPELRSFLQWLSQQLILSGGSLKVFDTLELEIKLFNKYPHWAVSTEGVAGFENEFNFLYPAAALRELLETNAQQSAIFGEFWRRVVALKPAYERFIATPQAVAFSGRLRKLGVNVEAADQLVRYQLGWSNASIPSYDYNDYLGLNNAENY</sequence>
<dbReference type="OMA" id="RYQFGWS"/>
<reference evidence="2 3" key="1">
    <citation type="submission" date="2015-08" db="EMBL/GenBank/DDBJ databases">
        <title>Ancestral chromatin configuration constrains chromatin evolution on differentiating sex chromosomes in Drosophila.</title>
        <authorList>
            <person name="Zhou Q."/>
            <person name="Bachtrog D."/>
        </authorList>
    </citation>
    <scope>NUCLEOTIDE SEQUENCE [LARGE SCALE GENOMIC DNA]</scope>
    <source>
        <tissue evidence="2">Whole larvae</tissue>
    </source>
</reference>
<dbReference type="OrthoDB" id="7882129at2759"/>
<evidence type="ECO:0000313" key="3">
    <source>
        <dbReference type="Proteomes" id="UP000494163"/>
    </source>
</evidence>
<gene>
    <name evidence="2" type="ORF">Dbus_chr3Lg663</name>
</gene>
<accession>A0A0M4EK22</accession>
<protein>
    <submittedName>
        <fullName evidence="2">CG13905</fullName>
    </submittedName>
</protein>
<name>A0A0M4EK22_DROBS</name>
<feature type="chain" id="PRO_5005793494" evidence="1">
    <location>
        <begin position="22"/>
        <end position="238"/>
    </location>
</feature>
<dbReference type="InterPro" id="IPR010629">
    <property type="entry name" value="Ins_allergen"/>
</dbReference>
<dbReference type="PANTHER" id="PTHR21163:SF0">
    <property type="entry name" value="GH08205P-RELATED"/>
    <property type="match status" value="1"/>
</dbReference>
<dbReference type="SMR" id="A0A0M4EK22"/>
<keyword evidence="1" id="KW-0732">Signal</keyword>
<dbReference type="EMBL" id="CP012525">
    <property type="protein sequence ID" value="ALC43497.1"/>
    <property type="molecule type" value="Genomic_DNA"/>
</dbReference>
<proteinExistence type="predicted"/>
<evidence type="ECO:0000256" key="1">
    <source>
        <dbReference type="SAM" id="SignalP"/>
    </source>
</evidence>
<organism evidence="2 3">
    <name type="scientific">Drosophila busckii</name>
    <name type="common">Fruit fly</name>
    <dbReference type="NCBI Taxonomy" id="30019"/>
    <lineage>
        <taxon>Eukaryota</taxon>
        <taxon>Metazoa</taxon>
        <taxon>Ecdysozoa</taxon>
        <taxon>Arthropoda</taxon>
        <taxon>Hexapoda</taxon>
        <taxon>Insecta</taxon>
        <taxon>Pterygota</taxon>
        <taxon>Neoptera</taxon>
        <taxon>Endopterygota</taxon>
        <taxon>Diptera</taxon>
        <taxon>Brachycera</taxon>
        <taxon>Muscomorpha</taxon>
        <taxon>Ephydroidea</taxon>
        <taxon>Drosophilidae</taxon>
        <taxon>Drosophila</taxon>
    </lineage>
</organism>
<dbReference type="PANTHER" id="PTHR21163">
    <property type="entry name" value="PROTEIN G12"/>
    <property type="match status" value="1"/>
</dbReference>
<dbReference type="Pfam" id="PF06757">
    <property type="entry name" value="Ins_allergen_rp"/>
    <property type="match status" value="1"/>
</dbReference>
<dbReference type="AlphaFoldDB" id="A0A0M4EK22"/>
<dbReference type="Proteomes" id="UP000494163">
    <property type="component" value="Chromosome 3L"/>
</dbReference>
<feature type="signal peptide" evidence="1">
    <location>
        <begin position="1"/>
        <end position="21"/>
    </location>
</feature>